<dbReference type="GO" id="GO:0016887">
    <property type="term" value="F:ATP hydrolysis activity"/>
    <property type="evidence" value="ECO:0007669"/>
    <property type="project" value="InterPro"/>
</dbReference>
<evidence type="ECO:0000313" key="13">
    <source>
        <dbReference type="Proteomes" id="UP000594688"/>
    </source>
</evidence>
<keyword evidence="5 10" id="KW-0132">Cell division</keyword>
<dbReference type="SMART" id="SM00382">
    <property type="entry name" value="AAA"/>
    <property type="match status" value="1"/>
</dbReference>
<keyword evidence="7 10" id="KW-0067">ATP-binding</keyword>
<dbReference type="GO" id="GO:0051301">
    <property type="term" value="P:cell division"/>
    <property type="evidence" value="ECO:0007669"/>
    <property type="project" value="UniProtKB-UniRule"/>
</dbReference>
<comment type="subunit">
    <text evidence="10">Homodimer. Forms a membrane-associated complex with FtsX.</text>
</comment>
<dbReference type="InterPro" id="IPR015854">
    <property type="entry name" value="ABC_transpr_LolD-like"/>
</dbReference>
<evidence type="ECO:0000256" key="3">
    <source>
        <dbReference type="ARBA" id="ARBA00020019"/>
    </source>
</evidence>
<dbReference type="PANTHER" id="PTHR24220">
    <property type="entry name" value="IMPORT ATP-BINDING PROTEIN"/>
    <property type="match status" value="1"/>
</dbReference>
<protein>
    <recommendedName>
        <fullName evidence="3 10">Cell division ATP-binding protein FtsE</fullName>
    </recommendedName>
</protein>
<dbReference type="PANTHER" id="PTHR24220:SF470">
    <property type="entry name" value="CELL DIVISION ATP-BINDING PROTEIN FTSE"/>
    <property type="match status" value="1"/>
</dbReference>
<dbReference type="Proteomes" id="UP000594688">
    <property type="component" value="Chromosome"/>
</dbReference>
<dbReference type="InterPro" id="IPR005286">
    <property type="entry name" value="Cell_div_FtsE"/>
</dbReference>
<dbReference type="EMBL" id="CP048685">
    <property type="protein sequence ID" value="QPJ63423.1"/>
    <property type="molecule type" value="Genomic_DNA"/>
</dbReference>
<evidence type="ECO:0000259" key="11">
    <source>
        <dbReference type="PROSITE" id="PS50893"/>
    </source>
</evidence>
<evidence type="ECO:0000256" key="2">
    <source>
        <dbReference type="ARBA" id="ARBA00005417"/>
    </source>
</evidence>
<evidence type="ECO:0000313" key="12">
    <source>
        <dbReference type="EMBL" id="QPJ63423.1"/>
    </source>
</evidence>
<dbReference type="GO" id="GO:0022857">
    <property type="term" value="F:transmembrane transporter activity"/>
    <property type="evidence" value="ECO:0007669"/>
    <property type="project" value="TreeGrafter"/>
</dbReference>
<dbReference type="Gene3D" id="3.40.50.300">
    <property type="entry name" value="P-loop containing nucleotide triphosphate hydrolases"/>
    <property type="match status" value="1"/>
</dbReference>
<keyword evidence="4 10" id="KW-1003">Cell membrane</keyword>
<evidence type="ECO:0000256" key="4">
    <source>
        <dbReference type="ARBA" id="ARBA00022475"/>
    </source>
</evidence>
<evidence type="ECO:0000256" key="5">
    <source>
        <dbReference type="ARBA" id="ARBA00022618"/>
    </source>
</evidence>
<dbReference type="GO" id="GO:0005524">
    <property type="term" value="F:ATP binding"/>
    <property type="evidence" value="ECO:0007669"/>
    <property type="project" value="UniProtKB-UniRule"/>
</dbReference>
<keyword evidence="8 10" id="KW-0472">Membrane</keyword>
<dbReference type="FunFam" id="3.40.50.300:FF:000056">
    <property type="entry name" value="Cell division ATP-binding protein FtsE"/>
    <property type="match status" value="1"/>
</dbReference>
<dbReference type="PROSITE" id="PS50893">
    <property type="entry name" value="ABC_TRANSPORTER_2"/>
    <property type="match status" value="1"/>
</dbReference>
<evidence type="ECO:0000256" key="8">
    <source>
        <dbReference type="ARBA" id="ARBA00023136"/>
    </source>
</evidence>
<dbReference type="SUPFAM" id="SSF52540">
    <property type="entry name" value="P-loop containing nucleoside triphosphate hydrolases"/>
    <property type="match status" value="1"/>
</dbReference>
<dbReference type="InterPro" id="IPR003593">
    <property type="entry name" value="AAA+_ATPase"/>
</dbReference>
<evidence type="ECO:0000256" key="9">
    <source>
        <dbReference type="ARBA" id="ARBA00023306"/>
    </source>
</evidence>
<comment type="similarity">
    <text evidence="2 10">Belongs to the ABC transporter superfamily.</text>
</comment>
<sequence length="222" mass="25063">MIQLYNVYKAYQSSHPVLVDISMVIREGAFVFITGPSGAGKSTLLKLLFRWEKFDRGQVLVNRMNIGKIPEDRLYLLRRKIGVVFQDYKLLPNKTIFENVAFALEIMGANRKTIRYQTWEALKNVGLTHKKDAYPLQLSGGEQQRTAIARALVNRPKILLADEPTGNLDPDIATEILKLFEAANRAGTTIVLATHSQDLLRQSDHPIVTLNQGRILETQFTG</sequence>
<evidence type="ECO:0000256" key="10">
    <source>
        <dbReference type="RuleBase" id="RU365094"/>
    </source>
</evidence>
<keyword evidence="6 10" id="KW-0547">Nucleotide-binding</keyword>
<evidence type="ECO:0000256" key="6">
    <source>
        <dbReference type="ARBA" id="ARBA00022741"/>
    </source>
</evidence>
<dbReference type="InterPro" id="IPR003439">
    <property type="entry name" value="ABC_transporter-like_ATP-bd"/>
</dbReference>
<feature type="domain" description="ABC transporter" evidence="11">
    <location>
        <begin position="2"/>
        <end position="221"/>
    </location>
</feature>
<comment type="subcellular location">
    <subcellularLocation>
        <location evidence="10">Cell membrane</location>
        <topology evidence="10">Peripheral membrane protein</topology>
        <orientation evidence="10">Cytoplasmic side</orientation>
    </subcellularLocation>
</comment>
<dbReference type="NCBIfam" id="TIGR02673">
    <property type="entry name" value="FtsE"/>
    <property type="match status" value="1"/>
</dbReference>
<accession>A0A7T0G1X1</accession>
<dbReference type="AlphaFoldDB" id="A0A7T0G1X1"/>
<dbReference type="Pfam" id="PF00005">
    <property type="entry name" value="ABC_tran"/>
    <property type="match status" value="1"/>
</dbReference>
<dbReference type="InterPro" id="IPR027417">
    <property type="entry name" value="P-loop_NTPase"/>
</dbReference>
<dbReference type="KEGG" id="nli:G3M70_16695"/>
<organism evidence="12 13">
    <name type="scientific">Candidatus Nitronauta litoralis</name>
    <dbReference type="NCBI Taxonomy" id="2705533"/>
    <lineage>
        <taxon>Bacteria</taxon>
        <taxon>Pseudomonadati</taxon>
        <taxon>Nitrospinota/Tectimicrobiota group</taxon>
        <taxon>Nitrospinota</taxon>
        <taxon>Nitrospinia</taxon>
        <taxon>Nitrospinales</taxon>
        <taxon>Nitrospinaceae</taxon>
        <taxon>Candidatus Nitronauta</taxon>
    </lineage>
</organism>
<evidence type="ECO:0000256" key="7">
    <source>
        <dbReference type="ARBA" id="ARBA00022840"/>
    </source>
</evidence>
<name>A0A7T0G1X1_9BACT</name>
<gene>
    <name evidence="10 12" type="primary">ftsE</name>
    <name evidence="12" type="ORF">G3M70_16695</name>
</gene>
<reference evidence="12 13" key="1">
    <citation type="submission" date="2020-02" db="EMBL/GenBank/DDBJ databases">
        <title>Genomic and physiological characterization of two novel Nitrospinaceae genera.</title>
        <authorList>
            <person name="Mueller A.J."/>
            <person name="Jung M.-Y."/>
            <person name="Strachan C.R."/>
            <person name="Herbold C.W."/>
            <person name="Kirkegaard R.H."/>
            <person name="Daims H."/>
        </authorList>
    </citation>
    <scope>NUCLEOTIDE SEQUENCE [LARGE SCALE GENOMIC DNA]</scope>
    <source>
        <strain evidence="12">EB</strain>
    </source>
</reference>
<keyword evidence="9 10" id="KW-0131">Cell cycle</keyword>
<comment type="function">
    <text evidence="1">Part of the ABC transporter FtsEX involved in cellular division. Important for assembly or stability of the septal ring.</text>
</comment>
<dbReference type="GO" id="GO:0005886">
    <property type="term" value="C:plasma membrane"/>
    <property type="evidence" value="ECO:0007669"/>
    <property type="project" value="UniProtKB-SubCell"/>
</dbReference>
<proteinExistence type="inferred from homology"/>
<evidence type="ECO:0000256" key="1">
    <source>
        <dbReference type="ARBA" id="ARBA00002579"/>
    </source>
</evidence>